<feature type="compositionally biased region" description="Polar residues" evidence="1">
    <location>
        <begin position="72"/>
        <end position="81"/>
    </location>
</feature>
<sequence length="642" mass="71402">MDWTGGTRRRFAQGKQNAIIQKQKEHFARARAAQQERREQLEWPGHPTEALTSRQHRPTMASSQAPHARHPPTSSKVSGSSRRIEAMQPPRLSKPSRLNPNMTDEERLLLANRERLLARSDWLGLEASRPARMKFPTASDRDRVGKRRKISKSKSSRSHRPKPARQRSITPLFEHRLPFEPMMSGALVDDEIQVKVGTDAFVSQSQVSQAAQPLANTSMRQPSTEFGPLSEESMLLGADDDGFEIDANGQYLGAIGQARTVASGSEYGQPLPRIQSIDEFASPTNSVAPTFATTHYGLGLREEEEVVRETPDQGNPVDLQIDASNEVHDTETASGVENVEIFDQAIMQHEPAKSSSSTDVDPEEDERRWRRAMRIPGTVPTGDTSVAALRSSSEHITESAISAWPFQTGFHASNRDYDLHAMAANAHPRHLTDQHQRPTANNVTEDQVPIADAVLPRAASELADTQQTKPVDEDRDDEALWRDFILGKPGSDSESSDHENGVWAAEQNEAVERAFQSTSSKNGTEQGRSDKVTVGDSVFAPARLSDDDADETPDSNDESHRRHTTTSMVGHATAVDFEDDEIDDVYPDDSVSRAVGNTSVPRTVSLLNPRRFRRQKSQPSSSSQEPYNPHRFKIRKVERSVW</sequence>
<feature type="region of interest" description="Disordered" evidence="1">
    <location>
        <begin position="133"/>
        <end position="169"/>
    </location>
</feature>
<name>A0ABR0EYT4_ZASCE</name>
<feature type="compositionally biased region" description="Polar residues" evidence="1">
    <location>
        <begin position="595"/>
        <end position="606"/>
    </location>
</feature>
<dbReference type="EMBL" id="JAXOVC010000001">
    <property type="protein sequence ID" value="KAK4506662.1"/>
    <property type="molecule type" value="Genomic_DNA"/>
</dbReference>
<feature type="compositionally biased region" description="Acidic residues" evidence="1">
    <location>
        <begin position="547"/>
        <end position="556"/>
    </location>
</feature>
<dbReference type="Proteomes" id="UP001305779">
    <property type="component" value="Unassembled WGS sequence"/>
</dbReference>
<evidence type="ECO:0000313" key="2">
    <source>
        <dbReference type="EMBL" id="KAK4506662.1"/>
    </source>
</evidence>
<feature type="compositionally biased region" description="Basic residues" evidence="1">
    <location>
        <begin position="144"/>
        <end position="165"/>
    </location>
</feature>
<evidence type="ECO:0000256" key="1">
    <source>
        <dbReference type="SAM" id="MobiDB-lite"/>
    </source>
</evidence>
<protein>
    <submittedName>
        <fullName evidence="2">Uncharacterized protein</fullName>
    </submittedName>
</protein>
<keyword evidence="3" id="KW-1185">Reference proteome</keyword>
<organism evidence="2 3">
    <name type="scientific">Zasmidium cellare</name>
    <name type="common">Wine cellar mold</name>
    <name type="synonym">Racodium cellare</name>
    <dbReference type="NCBI Taxonomy" id="395010"/>
    <lineage>
        <taxon>Eukaryota</taxon>
        <taxon>Fungi</taxon>
        <taxon>Dikarya</taxon>
        <taxon>Ascomycota</taxon>
        <taxon>Pezizomycotina</taxon>
        <taxon>Dothideomycetes</taxon>
        <taxon>Dothideomycetidae</taxon>
        <taxon>Mycosphaerellales</taxon>
        <taxon>Mycosphaerellaceae</taxon>
        <taxon>Zasmidium</taxon>
    </lineage>
</organism>
<feature type="compositionally biased region" description="Polar residues" evidence="1">
    <location>
        <begin position="515"/>
        <end position="526"/>
    </location>
</feature>
<feature type="region of interest" description="Disordered" evidence="1">
    <location>
        <begin position="512"/>
        <end position="642"/>
    </location>
</feature>
<comment type="caution">
    <text evidence="2">The sequence shown here is derived from an EMBL/GenBank/DDBJ whole genome shotgun (WGS) entry which is preliminary data.</text>
</comment>
<feature type="compositionally biased region" description="Acidic residues" evidence="1">
    <location>
        <begin position="576"/>
        <end position="587"/>
    </location>
</feature>
<reference evidence="2 3" key="1">
    <citation type="journal article" date="2023" name="G3 (Bethesda)">
        <title>A chromosome-level genome assembly of Zasmidium syzygii isolated from banana leaves.</title>
        <authorList>
            <person name="van Westerhoven A.C."/>
            <person name="Mehrabi R."/>
            <person name="Talebi R."/>
            <person name="Steentjes M.B.F."/>
            <person name="Corcolon B."/>
            <person name="Chong P.A."/>
            <person name="Kema G.H.J."/>
            <person name="Seidl M.F."/>
        </authorList>
    </citation>
    <scope>NUCLEOTIDE SEQUENCE [LARGE SCALE GENOMIC DNA]</scope>
    <source>
        <strain evidence="2 3">P124</strain>
    </source>
</reference>
<evidence type="ECO:0000313" key="3">
    <source>
        <dbReference type="Proteomes" id="UP001305779"/>
    </source>
</evidence>
<accession>A0ABR0EYT4</accession>
<feature type="compositionally biased region" description="Basic and acidic residues" evidence="1">
    <location>
        <begin position="22"/>
        <end position="41"/>
    </location>
</feature>
<gene>
    <name evidence="2" type="ORF">PRZ48_000394</name>
</gene>
<feature type="region of interest" description="Disordered" evidence="1">
    <location>
        <begin position="1"/>
        <end position="102"/>
    </location>
</feature>
<feature type="compositionally biased region" description="Low complexity" evidence="1">
    <location>
        <begin position="617"/>
        <end position="626"/>
    </location>
</feature>
<proteinExistence type="predicted"/>